<dbReference type="InterPro" id="IPR021338">
    <property type="entry name" value="DUF2953"/>
</dbReference>
<dbReference type="EMBL" id="JACOPH010000003">
    <property type="protein sequence ID" value="MBC5713675.1"/>
    <property type="molecule type" value="Genomic_DNA"/>
</dbReference>
<feature type="compositionally biased region" description="Basic and acidic residues" evidence="1">
    <location>
        <begin position="100"/>
        <end position="120"/>
    </location>
</feature>
<feature type="region of interest" description="Disordered" evidence="1">
    <location>
        <begin position="94"/>
        <end position="163"/>
    </location>
</feature>
<comment type="caution">
    <text evidence="3">The sequence shown here is derived from an EMBL/GenBank/DDBJ whole genome shotgun (WGS) entry which is preliminary data.</text>
</comment>
<evidence type="ECO:0000256" key="1">
    <source>
        <dbReference type="SAM" id="MobiDB-lite"/>
    </source>
</evidence>
<reference evidence="3" key="1">
    <citation type="submission" date="2020-08" db="EMBL/GenBank/DDBJ databases">
        <title>Genome public.</title>
        <authorList>
            <person name="Liu C."/>
            <person name="Sun Q."/>
        </authorList>
    </citation>
    <scope>NUCLEOTIDE SEQUENCE</scope>
    <source>
        <strain evidence="3">BX1005</strain>
    </source>
</reference>
<sequence length="288" mass="33622">MNIIFIILKVIGILLLIVLFLILLVLFHPVFYKLKGNAEDSFYLEGHLWWLFHIFSLDFQIEDTGSNVQFKIFGFSKKKKESPQTDEEIAEEIITDTEQQAEHTVSRQKIHDTENDYADKENEDDTDSEDKDAEPTDQEYVDTEHKSTESKDRTDTDKTKKKKGNMKKGWLSVLKREISDERNQSAVRKLFEELLYLLSKIKPKYCKADISFATGDPALTGEVTGALSLIPLFYQKRVHVYPDFTSDEFYIRGNLMVKGHMALFHLLRSGIHILRDKNIKRLWNKIRK</sequence>
<dbReference type="AlphaFoldDB" id="A0A923LML4"/>
<keyword evidence="2" id="KW-0472">Membrane</keyword>
<keyword evidence="2" id="KW-0812">Transmembrane</keyword>
<dbReference type="RefSeq" id="WP_186866559.1">
    <property type="nucleotide sequence ID" value="NZ_JACOPH010000003.1"/>
</dbReference>
<keyword evidence="2" id="KW-1133">Transmembrane helix</keyword>
<proteinExistence type="predicted"/>
<dbReference type="Proteomes" id="UP000606720">
    <property type="component" value="Unassembled WGS sequence"/>
</dbReference>
<protein>
    <submittedName>
        <fullName evidence="3">DUF2953 domain-containing protein</fullName>
    </submittedName>
</protein>
<evidence type="ECO:0000256" key="2">
    <source>
        <dbReference type="SAM" id="Phobius"/>
    </source>
</evidence>
<evidence type="ECO:0000313" key="3">
    <source>
        <dbReference type="EMBL" id="MBC5713675.1"/>
    </source>
</evidence>
<organism evidence="3 4">
    <name type="scientific">Roseburia zhanii</name>
    <dbReference type="NCBI Taxonomy" id="2763064"/>
    <lineage>
        <taxon>Bacteria</taxon>
        <taxon>Bacillati</taxon>
        <taxon>Bacillota</taxon>
        <taxon>Clostridia</taxon>
        <taxon>Lachnospirales</taxon>
        <taxon>Lachnospiraceae</taxon>
        <taxon>Roseburia</taxon>
    </lineage>
</organism>
<feature type="compositionally biased region" description="Acidic residues" evidence="1">
    <location>
        <begin position="121"/>
        <end position="141"/>
    </location>
</feature>
<feature type="compositionally biased region" description="Basic and acidic residues" evidence="1">
    <location>
        <begin position="142"/>
        <end position="158"/>
    </location>
</feature>
<keyword evidence="4" id="KW-1185">Reference proteome</keyword>
<name>A0A923LML4_9FIRM</name>
<evidence type="ECO:0000313" key="4">
    <source>
        <dbReference type="Proteomes" id="UP000606720"/>
    </source>
</evidence>
<feature type="transmembrane region" description="Helical" evidence="2">
    <location>
        <begin position="6"/>
        <end position="27"/>
    </location>
</feature>
<gene>
    <name evidence="3" type="ORF">H8S17_05520</name>
</gene>
<accession>A0A923LML4</accession>
<dbReference type="Pfam" id="PF11167">
    <property type="entry name" value="DUF2953"/>
    <property type="match status" value="1"/>
</dbReference>